<comment type="caution">
    <text evidence="2">The sequence shown here is derived from an EMBL/GenBank/DDBJ whole genome shotgun (WGS) entry which is preliminary data.</text>
</comment>
<dbReference type="Proteomes" id="UP001295423">
    <property type="component" value="Unassembled WGS sequence"/>
</dbReference>
<feature type="region of interest" description="Disordered" evidence="1">
    <location>
        <begin position="40"/>
        <end position="62"/>
    </location>
</feature>
<proteinExistence type="predicted"/>
<feature type="compositionally biased region" description="Low complexity" evidence="1">
    <location>
        <begin position="336"/>
        <end position="347"/>
    </location>
</feature>
<gene>
    <name evidence="2" type="ORF">CYCCA115_LOCUS13272</name>
</gene>
<feature type="region of interest" description="Disordered" evidence="1">
    <location>
        <begin position="333"/>
        <end position="352"/>
    </location>
</feature>
<protein>
    <submittedName>
        <fullName evidence="2">Uncharacterized protein</fullName>
    </submittedName>
</protein>
<organism evidence="2 3">
    <name type="scientific">Cylindrotheca closterium</name>
    <dbReference type="NCBI Taxonomy" id="2856"/>
    <lineage>
        <taxon>Eukaryota</taxon>
        <taxon>Sar</taxon>
        <taxon>Stramenopiles</taxon>
        <taxon>Ochrophyta</taxon>
        <taxon>Bacillariophyta</taxon>
        <taxon>Bacillariophyceae</taxon>
        <taxon>Bacillariophycidae</taxon>
        <taxon>Bacillariales</taxon>
        <taxon>Bacillariaceae</taxon>
        <taxon>Cylindrotheca</taxon>
    </lineage>
</organism>
<keyword evidence="3" id="KW-1185">Reference proteome</keyword>
<sequence>MKNKHDNRKLLMCLLLPFAAAVVNFSLSFLLVTHNDNHGNLNSHDPSLSNTKNSPGEKIGNPLKNKRLRLLLAKTISTRDVDDTVHDIKSIQMQHSEDFHIEWKVFCYKNETYQSILSTYSEAAWKEQFNTEIHFWPGKNKINFWHRFLKPELIPDYIDYLWMMDGDIRLRNMAWDCFWDTALTFKPAIFAPTIMSSLSYKTERRKLYTGSTHPHQCYNTSYIPQIKNDFQRLVAMDVWVIEIQLPVFNVAAWETIYKVFSENVPGWGDFESMWGPDLYWCKLVDHHLLNVKDTERERLQGRPRMHWDDVKETCSFDDSVKYPIDEGLYLDNTGPSSASSSSSSSSSGPRQLPHACMIMHSTPVEHLDTKTIDSHLKGPNKVGPQDEAQYQEAFPEFVARLNAAHRHVYRAYFSDDPERYNCQACKHAGCLTESD</sequence>
<feature type="compositionally biased region" description="Polar residues" evidence="1">
    <location>
        <begin position="40"/>
        <end position="54"/>
    </location>
</feature>
<evidence type="ECO:0000313" key="3">
    <source>
        <dbReference type="Proteomes" id="UP001295423"/>
    </source>
</evidence>
<dbReference type="EMBL" id="CAKOGP040001792">
    <property type="protein sequence ID" value="CAJ1951856.1"/>
    <property type="molecule type" value="Genomic_DNA"/>
</dbReference>
<evidence type="ECO:0000256" key="1">
    <source>
        <dbReference type="SAM" id="MobiDB-lite"/>
    </source>
</evidence>
<name>A0AAD2FSH3_9STRA</name>
<evidence type="ECO:0000313" key="2">
    <source>
        <dbReference type="EMBL" id="CAJ1951856.1"/>
    </source>
</evidence>
<reference evidence="2" key="1">
    <citation type="submission" date="2023-08" db="EMBL/GenBank/DDBJ databases">
        <authorList>
            <person name="Audoor S."/>
            <person name="Bilcke G."/>
        </authorList>
    </citation>
    <scope>NUCLEOTIDE SEQUENCE</scope>
</reference>
<accession>A0AAD2FSH3</accession>
<dbReference type="AlphaFoldDB" id="A0AAD2FSH3"/>